<reference evidence="2 3" key="1">
    <citation type="submission" date="2018-06" db="EMBL/GenBank/DDBJ databases">
        <title>Mucibacter soli gen. nov., sp. nov., a new member of the family Chitinophagaceae producing mucin.</title>
        <authorList>
            <person name="Kim M.-K."/>
            <person name="Park S."/>
            <person name="Kim T.-S."/>
            <person name="Joung Y."/>
            <person name="Han J.-H."/>
            <person name="Kim S.B."/>
        </authorList>
    </citation>
    <scope>NUCLEOTIDE SEQUENCE [LARGE SCALE GENOMIC DNA]</scope>
    <source>
        <strain evidence="2 3">R1-15</strain>
    </source>
</reference>
<feature type="transmembrane region" description="Helical" evidence="1">
    <location>
        <begin position="67"/>
        <end position="90"/>
    </location>
</feature>
<organism evidence="2 3">
    <name type="scientific">Taibaiella soli</name>
    <dbReference type="NCBI Taxonomy" id="1649169"/>
    <lineage>
        <taxon>Bacteria</taxon>
        <taxon>Pseudomonadati</taxon>
        <taxon>Bacteroidota</taxon>
        <taxon>Chitinophagia</taxon>
        <taxon>Chitinophagales</taxon>
        <taxon>Chitinophagaceae</taxon>
        <taxon>Taibaiella</taxon>
    </lineage>
</organism>
<protein>
    <submittedName>
        <fullName evidence="2">DUF983 domain-containing protein</fullName>
    </submittedName>
</protein>
<keyword evidence="1" id="KW-0472">Membrane</keyword>
<keyword evidence="1" id="KW-1133">Transmembrane helix</keyword>
<comment type="caution">
    <text evidence="2">The sequence shown here is derived from an EMBL/GenBank/DDBJ whole genome shotgun (WGS) entry which is preliminary data.</text>
</comment>
<dbReference type="RefSeq" id="WP_110997122.1">
    <property type="nucleotide sequence ID" value="NZ_QKTW01000002.1"/>
</dbReference>
<dbReference type="Proteomes" id="UP000248745">
    <property type="component" value="Unassembled WGS sequence"/>
</dbReference>
<keyword evidence="1" id="KW-0812">Transmembrane</keyword>
<feature type="transmembrane region" description="Helical" evidence="1">
    <location>
        <begin position="96"/>
        <end position="115"/>
    </location>
</feature>
<dbReference type="Pfam" id="PF06170">
    <property type="entry name" value="DUF983"/>
    <property type="match status" value="1"/>
</dbReference>
<sequence>MCASKINRERTLLGSVLTNRCPHCRQGKLFANPNPYQFKTTMRMPEHCPVCGQRYELQTGFYFGTGYVSYGLSVALLAVIFVGWAVLAGLSFRDNSIFWCLGTGIAMLIALQPVLQRLARSIWIAFFVRYDKDWATSGQNTEIFV</sequence>
<dbReference type="AlphaFoldDB" id="A0A2W2BN69"/>
<gene>
    <name evidence="2" type="ORF">DN068_01590</name>
</gene>
<dbReference type="OrthoDB" id="9790326at2"/>
<name>A0A2W2BN69_9BACT</name>
<accession>A0A2W2BN69</accession>
<evidence type="ECO:0000256" key="1">
    <source>
        <dbReference type="SAM" id="Phobius"/>
    </source>
</evidence>
<evidence type="ECO:0000313" key="2">
    <source>
        <dbReference type="EMBL" id="PZF74916.1"/>
    </source>
</evidence>
<dbReference type="EMBL" id="QKTW01000002">
    <property type="protein sequence ID" value="PZF74916.1"/>
    <property type="molecule type" value="Genomic_DNA"/>
</dbReference>
<proteinExistence type="predicted"/>
<dbReference type="InterPro" id="IPR009325">
    <property type="entry name" value="DUF983"/>
</dbReference>
<keyword evidence="3" id="KW-1185">Reference proteome</keyword>
<evidence type="ECO:0000313" key="3">
    <source>
        <dbReference type="Proteomes" id="UP000248745"/>
    </source>
</evidence>